<dbReference type="PATRIC" id="fig|991778.3.peg.5015"/>
<dbReference type="AlphaFoldDB" id="F2AYD2"/>
<organism evidence="1 2">
    <name type="scientific">Rhodopirellula baltica WH47</name>
    <dbReference type="NCBI Taxonomy" id="991778"/>
    <lineage>
        <taxon>Bacteria</taxon>
        <taxon>Pseudomonadati</taxon>
        <taxon>Planctomycetota</taxon>
        <taxon>Planctomycetia</taxon>
        <taxon>Pirellulales</taxon>
        <taxon>Pirellulaceae</taxon>
        <taxon>Rhodopirellula</taxon>
    </lineage>
</organism>
<proteinExistence type="predicted"/>
<name>F2AYD2_RHOBT</name>
<dbReference type="Proteomes" id="UP000006222">
    <property type="component" value="Unassembled WGS sequence"/>
</dbReference>
<sequence length="44" mass="4911">MAIHSILGTADRKLPRWIAGDLIQSSFAYVAVSTTFSRTCYQPH</sequence>
<accession>F2AYD2</accession>
<comment type="caution">
    <text evidence="1">The sequence shown here is derived from an EMBL/GenBank/DDBJ whole genome shotgun (WGS) entry which is preliminary data.</text>
</comment>
<evidence type="ECO:0000313" key="1">
    <source>
        <dbReference type="EMBL" id="EGF25320.1"/>
    </source>
</evidence>
<gene>
    <name evidence="1" type="ORF">RBWH47_05728</name>
</gene>
<evidence type="ECO:0000313" key="2">
    <source>
        <dbReference type="Proteomes" id="UP000006222"/>
    </source>
</evidence>
<dbReference type="EMBL" id="AFAR01000234">
    <property type="protein sequence ID" value="EGF25320.1"/>
    <property type="molecule type" value="Genomic_DNA"/>
</dbReference>
<protein>
    <submittedName>
        <fullName evidence="1">Uncharacterized protein</fullName>
    </submittedName>
</protein>
<reference evidence="1 2" key="1">
    <citation type="journal article" date="2013" name="Mar. Genomics">
        <title>Expression of sulfatases in Rhodopirellula baltica and the diversity of sulfatases in the genus Rhodopirellula.</title>
        <authorList>
            <person name="Wegner C.E."/>
            <person name="Richter-Heitmann T."/>
            <person name="Klindworth A."/>
            <person name="Klockow C."/>
            <person name="Richter M."/>
            <person name="Achstetter T."/>
            <person name="Glockner F.O."/>
            <person name="Harder J."/>
        </authorList>
    </citation>
    <scope>NUCLEOTIDE SEQUENCE [LARGE SCALE GENOMIC DNA]</scope>
    <source>
        <strain evidence="1 2">WH47</strain>
    </source>
</reference>